<dbReference type="Pfam" id="PF13623">
    <property type="entry name" value="SurA_N_2"/>
    <property type="match status" value="1"/>
</dbReference>
<keyword evidence="8" id="KW-0413">Isomerase</keyword>
<protein>
    <recommendedName>
        <fullName evidence="6">Periplasmic chaperone PpiD</fullName>
    </recommendedName>
    <alternativeName>
        <fullName evidence="7">Periplasmic folding chaperone</fullName>
    </alternativeName>
</protein>
<dbReference type="GO" id="GO:0005886">
    <property type="term" value="C:plasma membrane"/>
    <property type="evidence" value="ECO:0007669"/>
    <property type="project" value="UniProtKB-SubCell"/>
</dbReference>
<dbReference type="InterPro" id="IPR052029">
    <property type="entry name" value="PpiD_chaperone"/>
</dbReference>
<dbReference type="Proteomes" id="UP000095552">
    <property type="component" value="Unassembled WGS sequence"/>
</dbReference>
<comment type="subcellular location">
    <subcellularLocation>
        <location evidence="1">Cell inner membrane</location>
        <topology evidence="1">Single-pass type II membrane protein</topology>
        <orientation evidence="1">Periplasmic side</orientation>
    </subcellularLocation>
</comment>
<keyword evidence="8" id="KW-0697">Rotamase</keyword>
<dbReference type="STRING" id="1563681.BFP71_04845"/>
<dbReference type="RefSeq" id="WP_069834301.1">
    <property type="nucleotide sequence ID" value="NZ_MDGQ01000003.1"/>
</dbReference>
<name>A0A1E5T6I7_9BACT</name>
<dbReference type="PANTHER" id="PTHR47529:SF1">
    <property type="entry name" value="PERIPLASMIC CHAPERONE PPID"/>
    <property type="match status" value="1"/>
</dbReference>
<gene>
    <name evidence="10" type="ORF">BFP71_04845</name>
</gene>
<dbReference type="AlphaFoldDB" id="A0A1E5T6I7"/>
<dbReference type="EMBL" id="MDGQ01000003">
    <property type="protein sequence ID" value="OEK06989.1"/>
    <property type="molecule type" value="Genomic_DNA"/>
</dbReference>
<keyword evidence="11" id="KW-1185">Reference proteome</keyword>
<evidence type="ECO:0000313" key="11">
    <source>
        <dbReference type="Proteomes" id="UP000095552"/>
    </source>
</evidence>
<dbReference type="SUPFAM" id="SSF54534">
    <property type="entry name" value="FKBP-like"/>
    <property type="match status" value="1"/>
</dbReference>
<dbReference type="OrthoDB" id="9812372at2"/>
<dbReference type="Pfam" id="PF13616">
    <property type="entry name" value="Rotamase_3"/>
    <property type="match status" value="1"/>
</dbReference>
<evidence type="ECO:0000256" key="7">
    <source>
        <dbReference type="ARBA" id="ARBA00042775"/>
    </source>
</evidence>
<evidence type="ECO:0000256" key="2">
    <source>
        <dbReference type="ARBA" id="ARBA00022475"/>
    </source>
</evidence>
<reference evidence="10 11" key="1">
    <citation type="submission" date="2016-08" db="EMBL/GenBank/DDBJ databases">
        <title>Draft genome of Fabibacter sp. strain SK-8.</title>
        <authorList>
            <person name="Wong S.-K."/>
            <person name="Hamasaki K."/>
            <person name="Yoshizawa S."/>
        </authorList>
    </citation>
    <scope>NUCLEOTIDE SEQUENCE [LARGE SCALE GENOMIC DNA]</scope>
    <source>
        <strain evidence="10 11">SK-8</strain>
    </source>
</reference>
<evidence type="ECO:0000256" key="1">
    <source>
        <dbReference type="ARBA" id="ARBA00004382"/>
    </source>
</evidence>
<keyword evidence="3" id="KW-0997">Cell inner membrane</keyword>
<dbReference type="InterPro" id="IPR046357">
    <property type="entry name" value="PPIase_dom_sf"/>
</dbReference>
<accession>A0A1E5T6I7</accession>
<organism evidence="10 11">
    <name type="scientific">Roseivirga misakiensis</name>
    <dbReference type="NCBI Taxonomy" id="1563681"/>
    <lineage>
        <taxon>Bacteria</taxon>
        <taxon>Pseudomonadati</taxon>
        <taxon>Bacteroidota</taxon>
        <taxon>Cytophagia</taxon>
        <taxon>Cytophagales</taxon>
        <taxon>Roseivirgaceae</taxon>
        <taxon>Roseivirga</taxon>
    </lineage>
</organism>
<proteinExistence type="predicted"/>
<evidence type="ECO:0000256" key="6">
    <source>
        <dbReference type="ARBA" id="ARBA00040743"/>
    </source>
</evidence>
<evidence type="ECO:0000256" key="4">
    <source>
        <dbReference type="ARBA" id="ARBA00023136"/>
    </source>
</evidence>
<keyword evidence="4" id="KW-0472">Membrane</keyword>
<keyword evidence="5" id="KW-0143">Chaperone</keyword>
<feature type="domain" description="PpiC" evidence="9">
    <location>
        <begin position="338"/>
        <end position="440"/>
    </location>
</feature>
<dbReference type="GO" id="GO:0003755">
    <property type="term" value="F:peptidyl-prolyl cis-trans isomerase activity"/>
    <property type="evidence" value="ECO:0007669"/>
    <property type="project" value="UniProtKB-KW"/>
</dbReference>
<dbReference type="PROSITE" id="PS50198">
    <property type="entry name" value="PPIC_PPIASE_2"/>
    <property type="match status" value="1"/>
</dbReference>
<evidence type="ECO:0000256" key="8">
    <source>
        <dbReference type="PROSITE-ProRule" id="PRU00278"/>
    </source>
</evidence>
<comment type="caution">
    <text evidence="10">The sequence shown here is derived from an EMBL/GenBank/DDBJ whole genome shotgun (WGS) entry which is preliminary data.</text>
</comment>
<evidence type="ECO:0000313" key="10">
    <source>
        <dbReference type="EMBL" id="OEK06989.1"/>
    </source>
</evidence>
<dbReference type="Gene3D" id="3.10.50.40">
    <property type="match status" value="1"/>
</dbReference>
<evidence type="ECO:0000256" key="5">
    <source>
        <dbReference type="ARBA" id="ARBA00023186"/>
    </source>
</evidence>
<evidence type="ECO:0000256" key="3">
    <source>
        <dbReference type="ARBA" id="ARBA00022519"/>
    </source>
</evidence>
<sequence>MAIINTLREKMGKLLVVVVGFSILAFVLTDFLSQNSSLFGNSRNVGVIDGEEVSQEVFATYVQNATAGYGATTPQFTQLIRDNIWNSMVANTAYSNKLNELGLEIGNNERVDMVQGKNISQSMNDFFLRNLGANDVPSIKTFLSQLNLYDPRVQAAFANAEQQAMFERTIEKFENMLAKTEYATLADAKKAYQEQLAFADVDYLYVPYATVTDTQIGQVTDAEIREYLSANKDDFKVEETRDIDYVSFPVIPSSSDSADYMADMESYKRQLESSQNDSTYATSITEQGVGFATYDPTALPLQIADNLSSLKVGDVVGPELSNGIYTLHKLSGVVPTDSEFARASQIVFNTGGLSASDKAGVRKTANDVLRRARNGESFGDLAREFSQGAYNNVGGDMGWIKKGDTKSADIESAVFSARRKGIVRRLVETDNNIYIVNVTETKIQNRYKVAQIIVELTPSQATIDKVYRESGLFASNAKSISAFDDYVSEKGYTRFSGVEINRDAISIGRMNNARQIVSWLYGEASVGDVKNFDLDNEYVVAVYRNKTEEGTKSLDAARSEITDILRKEKKAEYIMAKLNGLSGSISEMAKSYGNEAIVLNNPTLKLADNSLPNAGIAPEAIGAAFALKNPGEKTAPHKVDNQGVVIIELKSMSEASEIGDYTSYENQIIQDAYNAIKTLLRESVIDKVEVVDERYKYY</sequence>
<keyword evidence="2" id="KW-1003">Cell membrane</keyword>
<evidence type="ECO:0000259" key="9">
    <source>
        <dbReference type="PROSITE" id="PS50198"/>
    </source>
</evidence>
<dbReference type="PANTHER" id="PTHR47529">
    <property type="entry name" value="PEPTIDYL-PROLYL CIS-TRANS ISOMERASE D"/>
    <property type="match status" value="1"/>
</dbReference>
<dbReference type="InterPro" id="IPR000297">
    <property type="entry name" value="PPIase_PpiC"/>
</dbReference>